<name>A0A834RAM1_SARSC</name>
<dbReference type="Proteomes" id="UP000070412">
    <property type="component" value="Unassembled WGS sequence"/>
</dbReference>
<accession>A0A834RAM1</accession>
<proteinExistence type="predicted"/>
<sequence>MSFNFHRSSHSPTADGYWIRSKTSKQTVRIYFPPFFLFSNILLATFGPWFTFVTINLILPLTFLALHLFCLKGQAKHSSFYVSWSFFSFVLLISVFEAIVVPFLEITIWENYSLLLLVTIGILLIIYVRHRSLAITNDVCYVDDHRSNIYREQRFLFYSVCLSAPIFGNQLKFYLVILLSIISSLIYGIYLNVTTICHTQIKFDFLLVPDDCSEVYLNFNLSLSFACALYSLILVIPLLNSLLKNLSRLYRIIVRDHRDNNHHLRDDY</sequence>
<dbReference type="EMBL" id="WVUK01000062">
    <property type="protein sequence ID" value="KAF7490448.1"/>
    <property type="molecule type" value="Genomic_DNA"/>
</dbReference>
<dbReference type="OrthoDB" id="430659at2759"/>
<keyword evidence="4" id="KW-1185">Reference proteome</keyword>
<reference evidence="3" key="3">
    <citation type="submission" date="2022-06" db="UniProtKB">
        <authorList>
            <consortium name="EnsemblMetazoa"/>
        </authorList>
    </citation>
    <scope>IDENTIFICATION</scope>
</reference>
<evidence type="ECO:0000256" key="1">
    <source>
        <dbReference type="SAM" id="Phobius"/>
    </source>
</evidence>
<feature type="transmembrane region" description="Helical" evidence="1">
    <location>
        <begin position="28"/>
        <end position="46"/>
    </location>
</feature>
<evidence type="ECO:0000313" key="3">
    <source>
        <dbReference type="EnsemblMetazoa" id="KAF7490448.1"/>
    </source>
</evidence>
<protein>
    <submittedName>
        <fullName evidence="2 3">Uncharacterized protein</fullName>
    </submittedName>
</protein>
<evidence type="ECO:0000313" key="4">
    <source>
        <dbReference type="Proteomes" id="UP000070412"/>
    </source>
</evidence>
<feature type="transmembrane region" description="Helical" evidence="1">
    <location>
        <begin position="52"/>
        <end position="69"/>
    </location>
</feature>
<keyword evidence="1" id="KW-0472">Membrane</keyword>
<feature type="transmembrane region" description="Helical" evidence="1">
    <location>
        <begin position="109"/>
        <end position="128"/>
    </location>
</feature>
<feature type="transmembrane region" description="Helical" evidence="1">
    <location>
        <begin position="173"/>
        <end position="201"/>
    </location>
</feature>
<feature type="transmembrane region" description="Helical" evidence="1">
    <location>
        <begin position="81"/>
        <end position="103"/>
    </location>
</feature>
<evidence type="ECO:0000313" key="2">
    <source>
        <dbReference type="EMBL" id="KAF7490448.1"/>
    </source>
</evidence>
<keyword evidence="1" id="KW-0812">Transmembrane</keyword>
<gene>
    <name evidence="2" type="ORF">SSS_7039</name>
</gene>
<keyword evidence="1" id="KW-1133">Transmembrane helix</keyword>
<dbReference type="EnsemblMetazoa" id="SSS_7039s_mrna">
    <property type="protein sequence ID" value="KAF7490448.1"/>
    <property type="gene ID" value="SSS_7039"/>
</dbReference>
<dbReference type="AlphaFoldDB" id="A0A834RAM1"/>
<reference evidence="4" key="1">
    <citation type="journal article" date="2020" name="PLoS Negl. Trop. Dis.">
        <title>High-quality nuclear genome for Sarcoptes scabiei-A critical resource for a neglected parasite.</title>
        <authorList>
            <person name="Korhonen P.K."/>
            <person name="Gasser R.B."/>
            <person name="Ma G."/>
            <person name="Wang T."/>
            <person name="Stroehlein A.J."/>
            <person name="Young N.D."/>
            <person name="Ang C.S."/>
            <person name="Fernando D.D."/>
            <person name="Lu H.C."/>
            <person name="Taylor S."/>
            <person name="Reynolds S.L."/>
            <person name="Mofiz E."/>
            <person name="Najaraj S.H."/>
            <person name="Gowda H."/>
            <person name="Madugundu A."/>
            <person name="Renuse S."/>
            <person name="Holt D."/>
            <person name="Pandey A."/>
            <person name="Papenfuss A.T."/>
            <person name="Fischer K."/>
        </authorList>
    </citation>
    <scope>NUCLEOTIDE SEQUENCE [LARGE SCALE GENOMIC DNA]</scope>
</reference>
<reference evidence="2" key="2">
    <citation type="submission" date="2020-01" db="EMBL/GenBank/DDBJ databases">
        <authorList>
            <person name="Korhonen P.K.K."/>
            <person name="Guangxu M.G."/>
            <person name="Wang T.W."/>
            <person name="Stroehlein A.J.S."/>
            <person name="Young N.D."/>
            <person name="Ang C.-S.A."/>
            <person name="Fernando D.W.F."/>
            <person name="Lu H.L."/>
            <person name="Taylor S.T."/>
            <person name="Ehtesham M.E.M."/>
            <person name="Najaraj S.H.N."/>
            <person name="Harsha G.H.G."/>
            <person name="Madugundu A.M."/>
            <person name="Renuse S.R."/>
            <person name="Holt D.H."/>
            <person name="Pandey A.P."/>
            <person name="Papenfuss A.P."/>
            <person name="Gasser R.B.G."/>
            <person name="Fischer K.F."/>
        </authorList>
    </citation>
    <scope>NUCLEOTIDE SEQUENCE</scope>
    <source>
        <strain evidence="2">SSS_KF_BRIS2020</strain>
    </source>
</reference>
<feature type="transmembrane region" description="Helical" evidence="1">
    <location>
        <begin position="221"/>
        <end position="243"/>
    </location>
</feature>
<organism evidence="2">
    <name type="scientific">Sarcoptes scabiei</name>
    <name type="common">Itch mite</name>
    <name type="synonym">Acarus scabiei</name>
    <dbReference type="NCBI Taxonomy" id="52283"/>
    <lineage>
        <taxon>Eukaryota</taxon>
        <taxon>Metazoa</taxon>
        <taxon>Ecdysozoa</taxon>
        <taxon>Arthropoda</taxon>
        <taxon>Chelicerata</taxon>
        <taxon>Arachnida</taxon>
        <taxon>Acari</taxon>
        <taxon>Acariformes</taxon>
        <taxon>Sarcoptiformes</taxon>
        <taxon>Astigmata</taxon>
        <taxon>Psoroptidia</taxon>
        <taxon>Sarcoptoidea</taxon>
        <taxon>Sarcoptidae</taxon>
        <taxon>Sarcoptinae</taxon>
        <taxon>Sarcoptes</taxon>
    </lineage>
</organism>